<evidence type="ECO:0000256" key="8">
    <source>
        <dbReference type="SAM" id="SignalP"/>
    </source>
</evidence>
<dbReference type="PANTHER" id="PTHR35093">
    <property type="entry name" value="OUTER MEMBRANE PROTEIN NMB0088-RELATED"/>
    <property type="match status" value="1"/>
</dbReference>
<accession>A0A3S8U2E1</accession>
<dbReference type="InterPro" id="IPR005017">
    <property type="entry name" value="OMPP1/FadL/TodX"/>
</dbReference>
<dbReference type="EMBL" id="CP034328">
    <property type="protein sequence ID" value="AZL57699.1"/>
    <property type="molecule type" value="Genomic_DNA"/>
</dbReference>
<dbReference type="GO" id="GO:0015483">
    <property type="term" value="F:long-chain fatty acid transporting porin activity"/>
    <property type="evidence" value="ECO:0007669"/>
    <property type="project" value="TreeGrafter"/>
</dbReference>
<keyword evidence="10" id="KW-1185">Reference proteome</keyword>
<dbReference type="OrthoDB" id="6679728at2"/>
<dbReference type="PANTHER" id="PTHR35093:SF8">
    <property type="entry name" value="OUTER MEMBRANE PROTEIN NMB0088-RELATED"/>
    <property type="match status" value="1"/>
</dbReference>
<comment type="subcellular location">
    <subcellularLocation>
        <location evidence="1">Cell outer membrane</location>
        <topology evidence="1">Multi-pass membrane protein</topology>
    </subcellularLocation>
</comment>
<evidence type="ECO:0000256" key="3">
    <source>
        <dbReference type="ARBA" id="ARBA00022452"/>
    </source>
</evidence>
<dbReference type="Pfam" id="PF03349">
    <property type="entry name" value="Toluene_X"/>
    <property type="match status" value="1"/>
</dbReference>
<proteinExistence type="inferred from homology"/>
<sequence length="365" mass="38297">MKRILTSAAALAAAVTTANAGGVERSVQSVAILFEQGRYAELSFGTFSPDVSGSVGPGGALRSGDMSSTYNTASFGYKMAINDNLDFALILDQPIGADVSYPRSSGYPLQGTTADLSSSAITGLMRYRFENNVSVIGGLRAQSVKGTVNIIAPGLGLANYGLETSREMDFGYVVGIAWEKPEIAARIALTYNSAITHDLDSTETGLALIPLNGSFETEVPQSVNLEFQTGIAEDTLLFGSIRWVEWSAFDISPPIYSGPGVVGEPLVSYASNRVTYNLGIGRRFNENWSGAITVGYEDADGEVTGNLGPTDGFASVGLAATYTLDKLKITGGIRYVDIGDATTSIGANFEGNSGVGVGIRVGYTF</sequence>
<evidence type="ECO:0000256" key="1">
    <source>
        <dbReference type="ARBA" id="ARBA00004571"/>
    </source>
</evidence>
<keyword evidence="3" id="KW-1134">Transmembrane beta strand</keyword>
<dbReference type="KEGG" id="taw:EI545_01875"/>
<feature type="signal peptide" evidence="8">
    <location>
        <begin position="1"/>
        <end position="20"/>
    </location>
</feature>
<evidence type="ECO:0000256" key="6">
    <source>
        <dbReference type="ARBA" id="ARBA00023136"/>
    </source>
</evidence>
<dbReference type="Gene3D" id="2.40.160.60">
    <property type="entry name" value="Outer membrane protein transport protein (OMPP1/FadL/TodX)"/>
    <property type="match status" value="1"/>
</dbReference>
<evidence type="ECO:0000256" key="7">
    <source>
        <dbReference type="ARBA" id="ARBA00023237"/>
    </source>
</evidence>
<evidence type="ECO:0000256" key="5">
    <source>
        <dbReference type="ARBA" id="ARBA00022729"/>
    </source>
</evidence>
<keyword evidence="6" id="KW-0472">Membrane</keyword>
<evidence type="ECO:0008006" key="11">
    <source>
        <dbReference type="Google" id="ProtNLM"/>
    </source>
</evidence>
<evidence type="ECO:0000256" key="4">
    <source>
        <dbReference type="ARBA" id="ARBA00022692"/>
    </source>
</evidence>
<feature type="chain" id="PRO_5019065201" description="Aromatic hydrocarbon degradation protein" evidence="8">
    <location>
        <begin position="21"/>
        <end position="365"/>
    </location>
</feature>
<comment type="similarity">
    <text evidence="2">Belongs to the OmpP1/FadL family.</text>
</comment>
<evidence type="ECO:0000313" key="9">
    <source>
        <dbReference type="EMBL" id="AZL57699.1"/>
    </source>
</evidence>
<keyword evidence="5 8" id="KW-0732">Signal</keyword>
<protein>
    <recommendedName>
        <fullName evidence="11">Aromatic hydrocarbon degradation protein</fullName>
    </recommendedName>
</protein>
<organism evidence="9 10">
    <name type="scientific">Tabrizicola piscis</name>
    <dbReference type="NCBI Taxonomy" id="2494374"/>
    <lineage>
        <taxon>Bacteria</taxon>
        <taxon>Pseudomonadati</taxon>
        <taxon>Pseudomonadota</taxon>
        <taxon>Alphaproteobacteria</taxon>
        <taxon>Rhodobacterales</taxon>
        <taxon>Paracoccaceae</taxon>
        <taxon>Tabrizicola</taxon>
    </lineage>
</organism>
<keyword evidence="4" id="KW-0812">Transmembrane</keyword>
<dbReference type="AlphaFoldDB" id="A0A3S8U2E1"/>
<gene>
    <name evidence="9" type="ORF">EI545_01875</name>
</gene>
<dbReference type="SUPFAM" id="SSF56935">
    <property type="entry name" value="Porins"/>
    <property type="match status" value="1"/>
</dbReference>
<dbReference type="Proteomes" id="UP000282002">
    <property type="component" value="Chromosome"/>
</dbReference>
<dbReference type="GO" id="GO:0009279">
    <property type="term" value="C:cell outer membrane"/>
    <property type="evidence" value="ECO:0007669"/>
    <property type="project" value="UniProtKB-SubCell"/>
</dbReference>
<reference evidence="9 10" key="1">
    <citation type="submission" date="2018-12" db="EMBL/GenBank/DDBJ databases">
        <title>Complete genome sequencing of Tabrizicola sp. K13M18.</title>
        <authorList>
            <person name="Bae J.-W."/>
        </authorList>
    </citation>
    <scope>NUCLEOTIDE SEQUENCE [LARGE SCALE GENOMIC DNA]</scope>
    <source>
        <strain evidence="9 10">K13M18</strain>
    </source>
</reference>
<keyword evidence="7" id="KW-0998">Cell outer membrane</keyword>
<evidence type="ECO:0000256" key="2">
    <source>
        <dbReference type="ARBA" id="ARBA00008163"/>
    </source>
</evidence>
<evidence type="ECO:0000313" key="10">
    <source>
        <dbReference type="Proteomes" id="UP000282002"/>
    </source>
</evidence>
<name>A0A3S8U2E1_9RHOB</name>
<dbReference type="RefSeq" id="WP_125323887.1">
    <property type="nucleotide sequence ID" value="NZ_CP034328.1"/>
</dbReference>